<accession>K5CRB1</accession>
<protein>
    <recommendedName>
        <fullName evidence="2">Putative beta-lactamase-inhibitor-like PepSY-like domain-containing protein</fullName>
    </recommendedName>
</protein>
<evidence type="ECO:0000256" key="1">
    <source>
        <dbReference type="SAM" id="SignalP"/>
    </source>
</evidence>
<keyword evidence="1" id="KW-0732">Signal</keyword>
<proteinExistence type="predicted"/>
<dbReference type="EMBL" id="AGXW01000002">
    <property type="protein sequence ID" value="EKJ92336.1"/>
    <property type="molecule type" value="Genomic_DNA"/>
</dbReference>
<name>K5CRB1_9BACE</name>
<dbReference type="AlphaFoldDB" id="K5CRB1"/>
<gene>
    <name evidence="3" type="ORF">HMPREF1057_01171</name>
</gene>
<feature type="chain" id="PRO_5003885536" description="Putative beta-lactamase-inhibitor-like PepSY-like domain-containing protein" evidence="1">
    <location>
        <begin position="23"/>
        <end position="163"/>
    </location>
</feature>
<feature type="signal peptide" evidence="1">
    <location>
        <begin position="1"/>
        <end position="22"/>
    </location>
</feature>
<dbReference type="HOGENOM" id="CLU_117442_0_0_10"/>
<dbReference type="RefSeq" id="WP_007760640.1">
    <property type="nucleotide sequence ID" value="NZ_AKBZ01000005.1"/>
</dbReference>
<organism evidence="3 4">
    <name type="scientific">Bacteroides finegoldii CL09T03C10</name>
    <dbReference type="NCBI Taxonomy" id="997888"/>
    <lineage>
        <taxon>Bacteria</taxon>
        <taxon>Pseudomonadati</taxon>
        <taxon>Bacteroidota</taxon>
        <taxon>Bacteroidia</taxon>
        <taxon>Bacteroidales</taxon>
        <taxon>Bacteroidaceae</taxon>
        <taxon>Bacteroides</taxon>
    </lineage>
</organism>
<comment type="caution">
    <text evidence="3">The sequence shown here is derived from an EMBL/GenBank/DDBJ whole genome shotgun (WGS) entry which is preliminary data.</text>
</comment>
<dbReference type="Pfam" id="PF11396">
    <property type="entry name" value="PepSY_like"/>
    <property type="match status" value="1"/>
</dbReference>
<sequence length="163" mass="18588">MKKFNIWTVVALLLIISVSTFANTPPGNIQSTFKKMYPKANDIAWSQDDGYYCANFIMNGFTKNVWFNTQGQWAMTQTDLVSLDRLSPTVYNAFVSGSYASWVVDNVTMVEFPKWQAIIVIKVGQDNVDIKYQLFYTPQGVLLKTRNVSYLHDILGPSTFFLN</sequence>
<reference evidence="3 4" key="1">
    <citation type="submission" date="2012-02" db="EMBL/GenBank/DDBJ databases">
        <title>The Genome Sequence of Bacteroides finegoldii CL09T03C10.</title>
        <authorList>
            <consortium name="The Broad Institute Genome Sequencing Platform"/>
            <person name="Earl A."/>
            <person name="Ward D."/>
            <person name="Feldgarden M."/>
            <person name="Gevers D."/>
            <person name="Zitomersky N.L."/>
            <person name="Coyne M.J."/>
            <person name="Comstock L.E."/>
            <person name="Young S.K."/>
            <person name="Zeng Q."/>
            <person name="Gargeya S."/>
            <person name="Fitzgerald M."/>
            <person name="Haas B."/>
            <person name="Abouelleil A."/>
            <person name="Alvarado L."/>
            <person name="Arachchi H.M."/>
            <person name="Berlin A."/>
            <person name="Chapman S.B."/>
            <person name="Gearin G."/>
            <person name="Goldberg J."/>
            <person name="Griggs A."/>
            <person name="Gujja S."/>
            <person name="Hansen M."/>
            <person name="Heiman D."/>
            <person name="Howarth C."/>
            <person name="Larimer J."/>
            <person name="Lui A."/>
            <person name="MacDonald P.J.P."/>
            <person name="McCowen C."/>
            <person name="Montmayeur A."/>
            <person name="Murphy C."/>
            <person name="Neiman D."/>
            <person name="Pearson M."/>
            <person name="Priest M."/>
            <person name="Roberts A."/>
            <person name="Saif S."/>
            <person name="Shea T."/>
            <person name="Sisk P."/>
            <person name="Stolte C."/>
            <person name="Sykes S."/>
            <person name="Wortman J."/>
            <person name="Nusbaum C."/>
            <person name="Birren B."/>
        </authorList>
    </citation>
    <scope>NUCLEOTIDE SEQUENCE [LARGE SCALE GENOMIC DNA]</scope>
    <source>
        <strain evidence="3 4">CL09T03C10</strain>
    </source>
</reference>
<evidence type="ECO:0000313" key="3">
    <source>
        <dbReference type="EMBL" id="EKJ92336.1"/>
    </source>
</evidence>
<evidence type="ECO:0000313" key="4">
    <source>
        <dbReference type="Proteomes" id="UP000007995"/>
    </source>
</evidence>
<feature type="domain" description="Putative beta-lactamase-inhibitor-like PepSY-like" evidence="2">
    <location>
        <begin position="52"/>
        <end position="143"/>
    </location>
</feature>
<evidence type="ECO:0000259" key="2">
    <source>
        <dbReference type="Pfam" id="PF11396"/>
    </source>
</evidence>
<dbReference type="SUPFAM" id="SSF160574">
    <property type="entry name" value="BT0923-like"/>
    <property type="match status" value="1"/>
</dbReference>
<dbReference type="Gene3D" id="3.10.450.360">
    <property type="match status" value="1"/>
</dbReference>
<dbReference type="InterPro" id="IPR021533">
    <property type="entry name" value="PepSY-like"/>
</dbReference>
<dbReference type="Proteomes" id="UP000007995">
    <property type="component" value="Unassembled WGS sequence"/>
</dbReference>
<dbReference type="OrthoDB" id="1050111at2"/>